<dbReference type="Gene3D" id="3.20.20.450">
    <property type="entry name" value="EAL domain"/>
    <property type="match status" value="1"/>
</dbReference>
<keyword evidence="1" id="KW-0812">Transmembrane</keyword>
<feature type="transmembrane region" description="Helical" evidence="1">
    <location>
        <begin position="190"/>
        <end position="207"/>
    </location>
</feature>
<keyword evidence="2" id="KW-0732">Signal</keyword>
<dbReference type="InterPro" id="IPR050706">
    <property type="entry name" value="Cyclic-di-GMP_PDE-like"/>
</dbReference>
<dbReference type="InterPro" id="IPR011622">
    <property type="entry name" value="7TMR_DISM_rcpt_extracell_dom2"/>
</dbReference>
<dbReference type="InterPro" id="IPR001633">
    <property type="entry name" value="EAL_dom"/>
</dbReference>
<dbReference type="CDD" id="cd01948">
    <property type="entry name" value="EAL"/>
    <property type="match status" value="1"/>
</dbReference>
<dbReference type="SUPFAM" id="SSF141868">
    <property type="entry name" value="EAL domain-like"/>
    <property type="match status" value="1"/>
</dbReference>
<dbReference type="PANTHER" id="PTHR33121">
    <property type="entry name" value="CYCLIC DI-GMP PHOSPHODIESTERASE PDEF"/>
    <property type="match status" value="1"/>
</dbReference>
<feature type="domain" description="GGDEF" evidence="4">
    <location>
        <begin position="552"/>
        <end position="685"/>
    </location>
</feature>
<feature type="chain" id="PRO_5016593501" evidence="2">
    <location>
        <begin position="26"/>
        <end position="944"/>
    </location>
</feature>
<dbReference type="SMART" id="SM00052">
    <property type="entry name" value="EAL"/>
    <property type="match status" value="1"/>
</dbReference>
<dbReference type="InterPro" id="IPR035965">
    <property type="entry name" value="PAS-like_dom_sf"/>
</dbReference>
<dbReference type="PROSITE" id="PS50887">
    <property type="entry name" value="GGDEF"/>
    <property type="match status" value="1"/>
</dbReference>
<feature type="transmembrane region" description="Helical" evidence="1">
    <location>
        <begin position="340"/>
        <end position="360"/>
    </location>
</feature>
<comment type="caution">
    <text evidence="5">The sequence shown here is derived from an EMBL/GenBank/DDBJ whole genome shotgun (WGS) entry which is preliminary data.</text>
</comment>
<dbReference type="Pfam" id="PF00990">
    <property type="entry name" value="GGDEF"/>
    <property type="match status" value="1"/>
</dbReference>
<name>A0A348WQQ9_9GAMM</name>
<proteinExistence type="predicted"/>
<dbReference type="PANTHER" id="PTHR33121:SF23">
    <property type="entry name" value="CYCLIC DI-GMP PHOSPHODIESTERASE PDEB"/>
    <property type="match status" value="1"/>
</dbReference>
<dbReference type="Pfam" id="PF00563">
    <property type="entry name" value="EAL"/>
    <property type="match status" value="1"/>
</dbReference>
<keyword evidence="1" id="KW-0472">Membrane</keyword>
<evidence type="ECO:0000313" key="6">
    <source>
        <dbReference type="Proteomes" id="UP000262878"/>
    </source>
</evidence>
<dbReference type="SUPFAM" id="SSF55073">
    <property type="entry name" value="Nucleotide cyclase"/>
    <property type="match status" value="1"/>
</dbReference>
<evidence type="ECO:0000259" key="3">
    <source>
        <dbReference type="PROSITE" id="PS50883"/>
    </source>
</evidence>
<dbReference type="InterPro" id="IPR035919">
    <property type="entry name" value="EAL_sf"/>
</dbReference>
<dbReference type="EMBL" id="DMUP01000214">
    <property type="protein sequence ID" value="HAR56871.1"/>
    <property type="molecule type" value="Genomic_DNA"/>
</dbReference>
<organism evidence="5 6">
    <name type="scientific">Idiomarina baltica</name>
    <dbReference type="NCBI Taxonomy" id="190892"/>
    <lineage>
        <taxon>Bacteria</taxon>
        <taxon>Pseudomonadati</taxon>
        <taxon>Pseudomonadota</taxon>
        <taxon>Gammaproteobacteria</taxon>
        <taxon>Alteromonadales</taxon>
        <taxon>Idiomarinaceae</taxon>
        <taxon>Idiomarina</taxon>
    </lineage>
</organism>
<dbReference type="AlphaFoldDB" id="A0A348WQQ9"/>
<feature type="domain" description="EAL" evidence="3">
    <location>
        <begin position="696"/>
        <end position="944"/>
    </location>
</feature>
<dbReference type="InterPro" id="IPR029787">
    <property type="entry name" value="Nucleotide_cyclase"/>
</dbReference>
<feature type="transmembrane region" description="Helical" evidence="1">
    <location>
        <begin position="219"/>
        <end position="242"/>
    </location>
</feature>
<dbReference type="SUPFAM" id="SSF55785">
    <property type="entry name" value="PYP-like sensor domain (PAS domain)"/>
    <property type="match status" value="1"/>
</dbReference>
<evidence type="ECO:0000256" key="2">
    <source>
        <dbReference type="SAM" id="SignalP"/>
    </source>
</evidence>
<dbReference type="PROSITE" id="PS50883">
    <property type="entry name" value="EAL"/>
    <property type="match status" value="1"/>
</dbReference>
<evidence type="ECO:0000313" key="5">
    <source>
        <dbReference type="EMBL" id="HAR56871.1"/>
    </source>
</evidence>
<dbReference type="Pfam" id="PF07696">
    <property type="entry name" value="7TMR-DISMED2"/>
    <property type="match status" value="1"/>
</dbReference>
<feature type="signal peptide" evidence="2">
    <location>
        <begin position="1"/>
        <end position="25"/>
    </location>
</feature>
<protein>
    <submittedName>
        <fullName evidence="5">Signaling protein</fullName>
    </submittedName>
</protein>
<feature type="transmembrane region" description="Helical" evidence="1">
    <location>
        <begin position="254"/>
        <end position="274"/>
    </location>
</feature>
<evidence type="ECO:0000256" key="1">
    <source>
        <dbReference type="SAM" id="Phobius"/>
    </source>
</evidence>
<reference evidence="5 6" key="1">
    <citation type="journal article" date="2018" name="Nat. Biotechnol.">
        <title>A standardized bacterial taxonomy based on genome phylogeny substantially revises the tree of life.</title>
        <authorList>
            <person name="Parks D.H."/>
            <person name="Chuvochina M."/>
            <person name="Waite D.W."/>
            <person name="Rinke C."/>
            <person name="Skarshewski A."/>
            <person name="Chaumeil P.A."/>
            <person name="Hugenholtz P."/>
        </authorList>
    </citation>
    <scope>NUCLEOTIDE SEQUENCE [LARGE SCALE GENOMIC DNA]</scope>
    <source>
        <strain evidence="5">UBA9360</strain>
    </source>
</reference>
<keyword evidence="1" id="KW-1133">Transmembrane helix</keyword>
<dbReference type="Gene3D" id="3.30.70.270">
    <property type="match status" value="1"/>
</dbReference>
<dbReference type="Proteomes" id="UP000262878">
    <property type="component" value="Unassembled WGS sequence"/>
</dbReference>
<feature type="transmembrane region" description="Helical" evidence="1">
    <location>
        <begin position="310"/>
        <end position="331"/>
    </location>
</feature>
<dbReference type="GO" id="GO:0071111">
    <property type="term" value="F:cyclic-guanylate-specific phosphodiesterase activity"/>
    <property type="evidence" value="ECO:0007669"/>
    <property type="project" value="InterPro"/>
</dbReference>
<dbReference type="SMART" id="SM00267">
    <property type="entry name" value="GGDEF"/>
    <property type="match status" value="1"/>
</dbReference>
<evidence type="ECO:0000259" key="4">
    <source>
        <dbReference type="PROSITE" id="PS50887"/>
    </source>
</evidence>
<sequence>MKFARQSGFLLVIWALMLIGSHASASDIVTVSAQTDRLLLSQHMTFRVLPANTSLQQLDINRARYWQSFEALKQSAQANNDTTVWGLATLYNRSAINQAFVVDLGGSYVKYAQVFVINRNEEVIDSADVRFKDGLIQRPYLAQQMMLPIEVPARTTVRLLVSVETPPEYVNPIQLWNPGSLQLHLQQKQTALGINVGLMVLIAVAAFSMTRGNRRRLQLSIACVCVTLILVVLLHSGLWITYFSPLKPSIAQLLMPYSQQWLLVVLGWACVELFSRLARQSQIVRGLKLITLAFIVSAVLQPWAPMLRSAWWLAAQNSALMLTALLAMFFITSSRARNRIFWEASLLTVLTVLSLLITWPRMSSTWVGQNTIVVYCAMTATLLALLIANFERISEQLAHKVHRLKAANLTIRRRMRLFQQRSSEGWFELDRKMQWIRANKPFLSMLGCSNKSMLVQHWPSAEELFGEAALSWREPGRSEHWQQLVNITLISGQRRWFSVSIYPDGLGHVMDVSKQIDAEMQLNYLAKHDSLTGLLNFEEFKRIFQAKLDKQKPCTVMLIDIKGFDVLCDQVGGQHRDQALLQLILQMKKKTPQTMRLARYPVNGIAILGPDDEQAVFALCYQLVQIVREFRYSTEGRVFQFTANAGMAVAKDAHLRIAERLIRQAHDAEKIAQQLGDFKVYSATADDHRRLQTSEERRWEDRLRSALVNQDWQVFRQPILSASLEQDKHCYEILLRLPNDDALEPDEAIAPQQFLNAAVQAGIMGKADRWLFRELIERFEEQPFEATRTWRCHVNLSQQSLEDADFINFIESMVAHSNIQPKQLMFEVAEPIANDRFEETYRLFKELNHLGFGTAIDQFGTGFNSFRLLKYLPLTQIKVNRFWVQNMLLDPTDAELVNSCIRLAQINNIEVTAVGVENDETRALLTKAQVDYLQGFACGKPTCW</sequence>
<dbReference type="InterPro" id="IPR043128">
    <property type="entry name" value="Rev_trsase/Diguanyl_cyclase"/>
</dbReference>
<accession>A0A348WQQ9</accession>
<feature type="transmembrane region" description="Helical" evidence="1">
    <location>
        <begin position="286"/>
        <end position="304"/>
    </location>
</feature>
<gene>
    <name evidence="5" type="ORF">DCR58_08825</name>
</gene>
<dbReference type="InterPro" id="IPR000160">
    <property type="entry name" value="GGDEF_dom"/>
</dbReference>
<dbReference type="STRING" id="314276.OS145_09338"/>